<organism evidence="2 4">
    <name type="scientific">Ruminococcus bicirculans</name>
    <name type="common">ex Wegman et al. 2014</name>
    <dbReference type="NCBI Taxonomy" id="1160721"/>
    <lineage>
        <taxon>Bacteria</taxon>
        <taxon>Bacillati</taxon>
        <taxon>Bacillota</taxon>
        <taxon>Clostridia</taxon>
        <taxon>Eubacteriales</taxon>
        <taxon>Oscillospiraceae</taxon>
        <taxon>Ruminococcus</taxon>
    </lineage>
</organism>
<dbReference type="PIRSF" id="PIRSF034934">
    <property type="entry name" value="AbiF_AbiD"/>
    <property type="match status" value="1"/>
</dbReference>
<accession>A0AAW6ECZ6</accession>
<dbReference type="KEGG" id="rus:RBI_I00205"/>
<proteinExistence type="predicted"/>
<dbReference type="AlphaFoldDB" id="A0AAW6ECZ6"/>
<reference evidence="2" key="2">
    <citation type="submission" date="2023-01" db="EMBL/GenBank/DDBJ databases">
        <title>Human gut microbiome strain richness.</title>
        <authorList>
            <person name="Chen-Liaw A."/>
        </authorList>
    </citation>
    <scope>NUCLEOTIDE SEQUENCE</scope>
    <source>
        <strain evidence="2">D43st1_D9_D43t1_170807</strain>
    </source>
</reference>
<dbReference type="RefSeq" id="WP_038670396.1">
    <property type="nucleotide sequence ID" value="NZ_HF545616.1"/>
</dbReference>
<evidence type="ECO:0000313" key="4">
    <source>
        <dbReference type="Proteomes" id="UP001213042"/>
    </source>
</evidence>
<name>A0AAW6ECZ6_9FIRM</name>
<dbReference type="EMBL" id="JAQMLU010000005">
    <property type="protein sequence ID" value="MDB8749689.1"/>
    <property type="molecule type" value="Genomic_DNA"/>
</dbReference>
<keyword evidence="3" id="KW-1185">Reference proteome</keyword>
<reference evidence="1 3" key="1">
    <citation type="journal article" date="2014" name="Int. J. Syst. Evol. Microbiol.">
        <title>Complete genome of a new Firmicutes species belonging to the dominant human colonic microbiota ('Ruminococcus bicirculans') reveals two chromosomes and a selective capacity to utilize plant glucans.</title>
        <authorList>
            <consortium name="NISC Comparative Sequencing Program"/>
            <person name="Wegmann U."/>
            <person name="Louis P."/>
            <person name="Goesmann A."/>
            <person name="Henrissat B."/>
            <person name="Duncan S.H."/>
            <person name="Flint H.J."/>
        </authorList>
    </citation>
    <scope>NUCLEOTIDE SEQUENCE [LARGE SCALE GENOMIC DNA]</scope>
    <source>
        <strain evidence="1 3">80/3</strain>
    </source>
</reference>
<dbReference type="InterPro" id="IPR011664">
    <property type="entry name" value="Abi_system_AbiD/AbiF-like"/>
</dbReference>
<dbReference type="Pfam" id="PF07751">
    <property type="entry name" value="Abi_2"/>
    <property type="match status" value="1"/>
</dbReference>
<gene>
    <name evidence="2" type="ORF">PNW00_04415</name>
    <name evidence="1" type="ORF">RBI_I00205</name>
</gene>
<evidence type="ECO:0000313" key="2">
    <source>
        <dbReference type="EMBL" id="MDB8749689.1"/>
    </source>
</evidence>
<evidence type="ECO:0000313" key="1">
    <source>
        <dbReference type="EMBL" id="CCO03938.1"/>
    </source>
</evidence>
<dbReference type="InterPro" id="IPR017034">
    <property type="entry name" value="Abi_system_AbiD/AbiF"/>
</dbReference>
<evidence type="ECO:0000313" key="3">
    <source>
        <dbReference type="Proteomes" id="UP000027600"/>
    </source>
</evidence>
<dbReference type="EMBL" id="HF545616">
    <property type="protein sequence ID" value="CCO03938.1"/>
    <property type="molecule type" value="Genomic_DNA"/>
</dbReference>
<protein>
    <submittedName>
        <fullName evidence="2">Abi family protein</fullName>
    </submittedName>
</protein>
<dbReference type="Proteomes" id="UP000027600">
    <property type="component" value="Chromosome I"/>
</dbReference>
<sequence length="299" mass="35512">MNTKEPELFCRQVNKLIEHGCEITDYEQAIMILNKINYYKLSAYFLPFRDNDGNYKQGTTLLQVYKIYEFDRKLSAFLYGIIQKIEVFVKTQIAYYHSNKYGALGYLDHSNVADKMIEKHKKLIDNFNTEVKRNKELPFVKHHIDNYDGKFPLWVAVELFTLGNTSQFYSQMKTADKKVIARSISYITQTECTYSQLESCLRCLTTLRNKCAHFGRIYYSRFKWFPSLPYEEEYKAYARGRNFIYLYPYLYIMKVLYPSPESWNGVVTELAALIEEYSSYIDINCIGFPDNWEEQLSRE</sequence>
<dbReference type="Proteomes" id="UP001213042">
    <property type="component" value="Unassembled WGS sequence"/>
</dbReference>